<dbReference type="PANTHER" id="PTHR24305">
    <property type="entry name" value="CYTOCHROME P450"/>
    <property type="match status" value="1"/>
</dbReference>
<keyword evidence="10" id="KW-0472">Membrane</keyword>
<dbReference type="InterPro" id="IPR036396">
    <property type="entry name" value="Cyt_P450_sf"/>
</dbReference>
<proteinExistence type="inferred from homology"/>
<evidence type="ECO:0000256" key="1">
    <source>
        <dbReference type="ARBA" id="ARBA00001971"/>
    </source>
</evidence>
<dbReference type="EMBL" id="KZ678129">
    <property type="protein sequence ID" value="PSN73065.1"/>
    <property type="molecule type" value="Genomic_DNA"/>
</dbReference>
<evidence type="ECO:0000256" key="10">
    <source>
        <dbReference type="SAM" id="Phobius"/>
    </source>
</evidence>
<dbReference type="PROSITE" id="PS00086">
    <property type="entry name" value="CYTOCHROME_P450"/>
    <property type="match status" value="1"/>
</dbReference>
<protein>
    <submittedName>
        <fullName evidence="11">Cytochrome P450</fullName>
    </submittedName>
</protein>
<dbReference type="GO" id="GO:0004497">
    <property type="term" value="F:monooxygenase activity"/>
    <property type="evidence" value="ECO:0007669"/>
    <property type="project" value="UniProtKB-KW"/>
</dbReference>
<feature type="transmembrane region" description="Helical" evidence="10">
    <location>
        <begin position="12"/>
        <end position="35"/>
    </location>
</feature>
<dbReference type="Pfam" id="PF00067">
    <property type="entry name" value="p450"/>
    <property type="match status" value="1"/>
</dbReference>
<dbReference type="PRINTS" id="PR00385">
    <property type="entry name" value="P450"/>
</dbReference>
<dbReference type="InterPro" id="IPR017972">
    <property type="entry name" value="Cyt_P450_CS"/>
</dbReference>
<comment type="cofactor">
    <cofactor evidence="1 8">
        <name>heme</name>
        <dbReference type="ChEBI" id="CHEBI:30413"/>
    </cofactor>
</comment>
<accession>A0A2T2P5V0</accession>
<gene>
    <name evidence="11" type="ORF">BS50DRAFT_542394</name>
</gene>
<organism evidence="11 12">
    <name type="scientific">Corynespora cassiicola Philippines</name>
    <dbReference type="NCBI Taxonomy" id="1448308"/>
    <lineage>
        <taxon>Eukaryota</taxon>
        <taxon>Fungi</taxon>
        <taxon>Dikarya</taxon>
        <taxon>Ascomycota</taxon>
        <taxon>Pezizomycotina</taxon>
        <taxon>Dothideomycetes</taxon>
        <taxon>Pleosporomycetidae</taxon>
        <taxon>Pleosporales</taxon>
        <taxon>Corynesporascaceae</taxon>
        <taxon>Corynespora</taxon>
    </lineage>
</organism>
<evidence type="ECO:0000256" key="7">
    <source>
        <dbReference type="ARBA" id="ARBA00023033"/>
    </source>
</evidence>
<dbReference type="InterPro" id="IPR001128">
    <property type="entry name" value="Cyt_P450"/>
</dbReference>
<evidence type="ECO:0000256" key="8">
    <source>
        <dbReference type="PIRSR" id="PIRSR602401-1"/>
    </source>
</evidence>
<dbReference type="Proteomes" id="UP000240883">
    <property type="component" value="Unassembled WGS sequence"/>
</dbReference>
<keyword evidence="7 9" id="KW-0503">Monooxygenase</keyword>
<dbReference type="STRING" id="1448308.A0A2T2P5V0"/>
<dbReference type="OrthoDB" id="1470350at2759"/>
<keyword evidence="10" id="KW-0812">Transmembrane</keyword>
<evidence type="ECO:0000313" key="12">
    <source>
        <dbReference type="Proteomes" id="UP000240883"/>
    </source>
</evidence>
<keyword evidence="12" id="KW-1185">Reference proteome</keyword>
<keyword evidence="10" id="KW-1133">Transmembrane helix</keyword>
<evidence type="ECO:0000256" key="3">
    <source>
        <dbReference type="ARBA" id="ARBA00022617"/>
    </source>
</evidence>
<dbReference type="GO" id="GO:0016705">
    <property type="term" value="F:oxidoreductase activity, acting on paired donors, with incorporation or reduction of molecular oxygen"/>
    <property type="evidence" value="ECO:0007669"/>
    <property type="project" value="InterPro"/>
</dbReference>
<dbReference type="GO" id="GO:0020037">
    <property type="term" value="F:heme binding"/>
    <property type="evidence" value="ECO:0007669"/>
    <property type="project" value="InterPro"/>
</dbReference>
<keyword evidence="3 8" id="KW-0349">Heme</keyword>
<evidence type="ECO:0000256" key="6">
    <source>
        <dbReference type="ARBA" id="ARBA00023004"/>
    </source>
</evidence>
<evidence type="ECO:0000256" key="4">
    <source>
        <dbReference type="ARBA" id="ARBA00022723"/>
    </source>
</evidence>
<evidence type="ECO:0000256" key="2">
    <source>
        <dbReference type="ARBA" id="ARBA00010617"/>
    </source>
</evidence>
<keyword evidence="6 8" id="KW-0408">Iron</keyword>
<dbReference type="PRINTS" id="PR00463">
    <property type="entry name" value="EP450I"/>
</dbReference>
<evidence type="ECO:0000256" key="5">
    <source>
        <dbReference type="ARBA" id="ARBA00023002"/>
    </source>
</evidence>
<keyword evidence="4 8" id="KW-0479">Metal-binding</keyword>
<dbReference type="PANTHER" id="PTHR24305:SF237">
    <property type="entry name" value="CYTOCHROME P450 MONOOXYGENASE ATNE-RELATED"/>
    <property type="match status" value="1"/>
</dbReference>
<evidence type="ECO:0000313" key="11">
    <source>
        <dbReference type="EMBL" id="PSN73065.1"/>
    </source>
</evidence>
<dbReference type="Gene3D" id="1.10.630.10">
    <property type="entry name" value="Cytochrome P450"/>
    <property type="match status" value="1"/>
</dbReference>
<dbReference type="AlphaFoldDB" id="A0A2T2P5V0"/>
<sequence length="521" mass="58279">MAALGFRGPTDISWQASGIIFVSAGVFWIAFVLAYRLFFHPLASQPGPFLAKFTSWYAAYHSYVGDITLDIARCHEIYGDVVRYRPNGLLFNNIEGVQDIYSNPFKTKKSQGYHTFRREEPSASIISAIDKDEHAPRRRLLSRAFSMAALQKYEPLVSSTAKTFCDSVLGLLDGRSEKSQWGPPRDIGHLSSFFTFDVMSKVIFYTPQDLLTKPDNRDLVKEIDSIMLLIGTAMEQPSLNDFPFLKQLFFRKQLKHGVAFSERAKAFVQNRIALGKEQEVNDIFGNLLSDGKGLQGLSLAELAADAGVMIVAGTDTSSVAISSFFFYLARHPEMYAKLATEIRNTFNSADEIRSGPKLTGCTYLRACIDESMRLSPSVGAPLWREMKDKEIIAGVALPKGTEVGTCIASIQRHPEYFPEPNKFIPERWLPGFQDEKQTELSKRAFLPFSLGARGCIGKNLAYIELTTVLAQIMYRSDWQLADGPLGKIGEAHTKYGIDFELKAHFTSAKEGPFIQFKSRDA</sequence>
<evidence type="ECO:0000256" key="9">
    <source>
        <dbReference type="RuleBase" id="RU000461"/>
    </source>
</evidence>
<dbReference type="CDD" id="cd11061">
    <property type="entry name" value="CYP67-like"/>
    <property type="match status" value="1"/>
</dbReference>
<comment type="similarity">
    <text evidence="2 9">Belongs to the cytochrome P450 family.</text>
</comment>
<feature type="binding site" description="axial binding residue" evidence="8">
    <location>
        <position position="455"/>
    </location>
    <ligand>
        <name>heme</name>
        <dbReference type="ChEBI" id="CHEBI:30413"/>
    </ligand>
    <ligandPart>
        <name>Fe</name>
        <dbReference type="ChEBI" id="CHEBI:18248"/>
    </ligandPart>
</feature>
<reference evidence="11 12" key="1">
    <citation type="journal article" date="2018" name="Front. Microbiol.">
        <title>Genome-Wide Analysis of Corynespora cassiicola Leaf Fall Disease Putative Effectors.</title>
        <authorList>
            <person name="Lopez D."/>
            <person name="Ribeiro S."/>
            <person name="Label P."/>
            <person name="Fumanal B."/>
            <person name="Venisse J.S."/>
            <person name="Kohler A."/>
            <person name="de Oliveira R.R."/>
            <person name="Labutti K."/>
            <person name="Lipzen A."/>
            <person name="Lail K."/>
            <person name="Bauer D."/>
            <person name="Ohm R.A."/>
            <person name="Barry K.W."/>
            <person name="Spatafora J."/>
            <person name="Grigoriev I.V."/>
            <person name="Martin F.M."/>
            <person name="Pujade-Renaud V."/>
        </authorList>
    </citation>
    <scope>NUCLEOTIDE SEQUENCE [LARGE SCALE GENOMIC DNA]</scope>
    <source>
        <strain evidence="11 12">Philippines</strain>
    </source>
</reference>
<dbReference type="InterPro" id="IPR050121">
    <property type="entry name" value="Cytochrome_P450_monoxygenase"/>
</dbReference>
<dbReference type="GO" id="GO:0005506">
    <property type="term" value="F:iron ion binding"/>
    <property type="evidence" value="ECO:0007669"/>
    <property type="project" value="InterPro"/>
</dbReference>
<keyword evidence="5 9" id="KW-0560">Oxidoreductase</keyword>
<dbReference type="SUPFAM" id="SSF48264">
    <property type="entry name" value="Cytochrome P450"/>
    <property type="match status" value="1"/>
</dbReference>
<name>A0A2T2P5V0_CORCC</name>
<dbReference type="InterPro" id="IPR002401">
    <property type="entry name" value="Cyt_P450_E_grp-I"/>
</dbReference>